<comment type="caution">
    <text evidence="1">The sequence shown here is derived from an EMBL/GenBank/DDBJ whole genome shotgun (WGS) entry which is preliminary data.</text>
</comment>
<protein>
    <recommendedName>
        <fullName evidence="3">DUF354 domain-containing protein</fullName>
    </recommendedName>
</protein>
<keyword evidence="2" id="KW-1185">Reference proteome</keyword>
<dbReference type="PIRSF" id="PIRSF005357">
    <property type="entry name" value="UCP005357"/>
    <property type="match status" value="1"/>
</dbReference>
<evidence type="ECO:0000313" key="1">
    <source>
        <dbReference type="EMBL" id="KGK99153.1"/>
    </source>
</evidence>
<dbReference type="Pfam" id="PF04007">
    <property type="entry name" value="DUF354"/>
    <property type="match status" value="1"/>
</dbReference>
<gene>
    <name evidence="1" type="ORF">LI82_03750</name>
</gene>
<dbReference type="PANTHER" id="PTHR39662:SF1">
    <property type="entry name" value="DUF354 DOMAIN-CONTAINING PROTEIN"/>
    <property type="match status" value="1"/>
</dbReference>
<organism evidence="1 2">
    <name type="scientific">Methanococcoides methylutens</name>
    <dbReference type="NCBI Taxonomy" id="2226"/>
    <lineage>
        <taxon>Archaea</taxon>
        <taxon>Methanobacteriati</taxon>
        <taxon>Methanobacteriota</taxon>
        <taxon>Stenosarchaea group</taxon>
        <taxon>Methanomicrobia</taxon>
        <taxon>Methanosarcinales</taxon>
        <taxon>Methanosarcinaceae</taxon>
        <taxon>Methanococcoides</taxon>
    </lineage>
</organism>
<dbReference type="OrthoDB" id="185087at2157"/>
<reference evidence="1 2" key="1">
    <citation type="submission" date="2014-09" db="EMBL/GenBank/DDBJ databases">
        <title>Draft genome sequence of an obligately methylotrophic methanogen, Methanococcoides methylutens, isolated from marine sediment.</title>
        <authorList>
            <person name="Guan Y."/>
            <person name="Ngugi D.K."/>
            <person name="Blom J."/>
            <person name="Ali S."/>
            <person name="Ferry J.G."/>
            <person name="Stingl U."/>
        </authorList>
    </citation>
    <scope>NUCLEOTIDE SEQUENCE [LARGE SCALE GENOMIC DNA]</scope>
    <source>
        <strain evidence="1 2">DSM 2657</strain>
    </source>
</reference>
<accession>A0A099T4T3</accession>
<dbReference type="EMBL" id="JRHO01000009">
    <property type="protein sequence ID" value="KGK99153.1"/>
    <property type="molecule type" value="Genomic_DNA"/>
</dbReference>
<dbReference type="AlphaFoldDB" id="A0A099T4T3"/>
<name>A0A099T4T3_METMT</name>
<dbReference type="PANTHER" id="PTHR39662">
    <property type="entry name" value="DUF354 DOMAIN-CONTAINING PROTEIN-RELATED"/>
    <property type="match status" value="1"/>
</dbReference>
<dbReference type="InterPro" id="IPR007152">
    <property type="entry name" value="DUF354"/>
</dbReference>
<dbReference type="SUPFAM" id="SSF53756">
    <property type="entry name" value="UDP-Glycosyltransferase/glycogen phosphorylase"/>
    <property type="match status" value="1"/>
</dbReference>
<sequence length="345" mass="39667">MRILVQIGHPAHVHFFKNFMWEAQKSGHEIYISAIDKEVTLDLLRKYNFSYEVSEKKRTNFFGNVIQLVKGDLKTYKMQRQHNVDLIIGIPNEFGAHVSKITKAKSIGFTDTEHAKLSNLITFPFIDVICTPSCYKKNIGKKQIRYNGYHELAYLHPNYFTPNPEVLDELGLNKDQPFIILRFVSWNASHDVGQHGINNKIKFVRELEKYCKVLITSEGELDDGLEKYRIETSPEKLHDLLYYASLYVGDGATTAVESAILGTPSIYVSSLVGTMGNFIELENNYGLIFNYNDPDKALDKAVDLIQKPNLKEDWKLKREQLLKDKIDVTAFMLELIESYPNFSQV</sequence>
<dbReference type="RefSeq" id="WP_048193570.1">
    <property type="nucleotide sequence ID" value="NZ_CAAGSM010000002.1"/>
</dbReference>
<evidence type="ECO:0008006" key="3">
    <source>
        <dbReference type="Google" id="ProtNLM"/>
    </source>
</evidence>
<proteinExistence type="predicted"/>
<evidence type="ECO:0000313" key="2">
    <source>
        <dbReference type="Proteomes" id="UP000029859"/>
    </source>
</evidence>
<dbReference type="Proteomes" id="UP000029859">
    <property type="component" value="Unassembled WGS sequence"/>
</dbReference>